<keyword evidence="4" id="KW-0107">Calcium channel</keyword>
<evidence type="ECO:0000259" key="14">
    <source>
        <dbReference type="Pfam" id="PF00520"/>
    </source>
</evidence>
<feature type="domain" description="Ion transport" evidence="14">
    <location>
        <begin position="96"/>
        <end position="259"/>
    </location>
</feature>
<evidence type="ECO:0000256" key="11">
    <source>
        <dbReference type="ARBA" id="ARBA00023303"/>
    </source>
</evidence>
<keyword evidence="8 13" id="KW-1133">Transmembrane helix</keyword>
<name>A0A8C2Z1A9_CYCLU</name>
<dbReference type="Pfam" id="PF00520">
    <property type="entry name" value="Ion_trans"/>
    <property type="match status" value="1"/>
</dbReference>
<keyword evidence="2" id="KW-0813">Transport</keyword>
<keyword evidence="10 13" id="KW-0472">Membrane</keyword>
<organism evidence="15 16">
    <name type="scientific">Cyclopterus lumpus</name>
    <name type="common">Lumpsucker</name>
    <dbReference type="NCBI Taxonomy" id="8103"/>
    <lineage>
        <taxon>Eukaryota</taxon>
        <taxon>Metazoa</taxon>
        <taxon>Chordata</taxon>
        <taxon>Craniata</taxon>
        <taxon>Vertebrata</taxon>
        <taxon>Euteleostomi</taxon>
        <taxon>Actinopterygii</taxon>
        <taxon>Neopterygii</taxon>
        <taxon>Teleostei</taxon>
        <taxon>Neoteleostei</taxon>
        <taxon>Acanthomorphata</taxon>
        <taxon>Eupercaria</taxon>
        <taxon>Perciformes</taxon>
        <taxon>Cottioidei</taxon>
        <taxon>Cottales</taxon>
        <taxon>Cyclopteridae</taxon>
        <taxon>Cyclopterus</taxon>
    </lineage>
</organism>
<dbReference type="InterPro" id="IPR005821">
    <property type="entry name" value="Ion_trans_dom"/>
</dbReference>
<protein>
    <submittedName>
        <fullName evidence="15">Calcium voltage-gated channel subunit alpha1 E</fullName>
    </submittedName>
</protein>
<evidence type="ECO:0000313" key="16">
    <source>
        <dbReference type="Proteomes" id="UP000694565"/>
    </source>
</evidence>
<evidence type="ECO:0000256" key="13">
    <source>
        <dbReference type="SAM" id="Phobius"/>
    </source>
</evidence>
<dbReference type="InterPro" id="IPR027359">
    <property type="entry name" value="Volt_channel_dom_sf"/>
</dbReference>
<keyword evidence="11" id="KW-0407">Ion channel</keyword>
<evidence type="ECO:0000256" key="5">
    <source>
        <dbReference type="ARBA" id="ARBA00022692"/>
    </source>
</evidence>
<dbReference type="GeneTree" id="ENSGT00940000155601"/>
<feature type="transmembrane region" description="Helical" evidence="13">
    <location>
        <begin position="225"/>
        <end position="244"/>
    </location>
</feature>
<dbReference type="GO" id="GO:0098703">
    <property type="term" value="P:calcium ion import across plasma membrane"/>
    <property type="evidence" value="ECO:0007669"/>
    <property type="project" value="TreeGrafter"/>
</dbReference>
<dbReference type="Gene3D" id="1.20.120.350">
    <property type="entry name" value="Voltage-gated potassium channels. Chain C"/>
    <property type="match status" value="1"/>
</dbReference>
<evidence type="ECO:0000256" key="9">
    <source>
        <dbReference type="ARBA" id="ARBA00023065"/>
    </source>
</evidence>
<proteinExistence type="predicted"/>
<feature type="transmembrane region" description="Helical" evidence="13">
    <location>
        <begin position="133"/>
        <end position="154"/>
    </location>
</feature>
<dbReference type="GO" id="GO:0008331">
    <property type="term" value="F:high voltage-gated calcium channel activity"/>
    <property type="evidence" value="ECO:0007669"/>
    <property type="project" value="TreeGrafter"/>
</dbReference>
<dbReference type="GO" id="GO:0007268">
    <property type="term" value="P:chemical synaptic transmission"/>
    <property type="evidence" value="ECO:0007669"/>
    <property type="project" value="TreeGrafter"/>
</dbReference>
<dbReference type="Ensembl" id="ENSCLMT00005013537.1">
    <property type="protein sequence ID" value="ENSCLMP00005012641.1"/>
    <property type="gene ID" value="ENSCLMG00005006420.1"/>
</dbReference>
<keyword evidence="7" id="KW-0851">Voltage-gated channel</keyword>
<keyword evidence="3" id="KW-0109">Calcium transport</keyword>
<dbReference type="AlphaFoldDB" id="A0A8C2Z1A9"/>
<dbReference type="GO" id="GO:0045202">
    <property type="term" value="C:synapse"/>
    <property type="evidence" value="ECO:0007669"/>
    <property type="project" value="GOC"/>
</dbReference>
<dbReference type="Gene3D" id="1.10.287.70">
    <property type="match status" value="1"/>
</dbReference>
<reference evidence="15" key="2">
    <citation type="submission" date="2025-09" db="UniProtKB">
        <authorList>
            <consortium name="Ensembl"/>
        </authorList>
    </citation>
    <scope>IDENTIFICATION</scope>
</reference>
<reference evidence="15" key="1">
    <citation type="submission" date="2025-08" db="UniProtKB">
        <authorList>
            <consortium name="Ensembl"/>
        </authorList>
    </citation>
    <scope>IDENTIFICATION</scope>
</reference>
<evidence type="ECO:0000256" key="8">
    <source>
        <dbReference type="ARBA" id="ARBA00022989"/>
    </source>
</evidence>
<keyword evidence="16" id="KW-1185">Reference proteome</keyword>
<dbReference type="InterPro" id="IPR050599">
    <property type="entry name" value="VDCC_alpha-1_subunit"/>
</dbReference>
<dbReference type="GO" id="GO:0043025">
    <property type="term" value="C:neuronal cell body"/>
    <property type="evidence" value="ECO:0007669"/>
    <property type="project" value="TreeGrafter"/>
</dbReference>
<evidence type="ECO:0000256" key="7">
    <source>
        <dbReference type="ARBA" id="ARBA00022882"/>
    </source>
</evidence>
<evidence type="ECO:0000256" key="2">
    <source>
        <dbReference type="ARBA" id="ARBA00022448"/>
    </source>
</evidence>
<dbReference type="Proteomes" id="UP000694565">
    <property type="component" value="Unplaced"/>
</dbReference>
<feature type="transmembrane region" description="Helical" evidence="13">
    <location>
        <begin position="92"/>
        <end position="112"/>
    </location>
</feature>
<evidence type="ECO:0000256" key="12">
    <source>
        <dbReference type="SAM" id="MobiDB-lite"/>
    </source>
</evidence>
<comment type="subcellular location">
    <subcellularLocation>
        <location evidence="1">Membrane</location>
        <topology evidence="1">Multi-pass membrane protein</topology>
    </subcellularLocation>
</comment>
<feature type="transmembrane region" description="Helical" evidence="13">
    <location>
        <begin position="166"/>
        <end position="186"/>
    </location>
</feature>
<dbReference type="SUPFAM" id="SSF81324">
    <property type="entry name" value="Voltage-gated potassium channels"/>
    <property type="match status" value="1"/>
</dbReference>
<evidence type="ECO:0000256" key="4">
    <source>
        <dbReference type="ARBA" id="ARBA00022673"/>
    </source>
</evidence>
<keyword evidence="6" id="KW-0106">Calcium</keyword>
<keyword evidence="9" id="KW-0406">Ion transport</keyword>
<evidence type="ECO:0000256" key="1">
    <source>
        <dbReference type="ARBA" id="ARBA00004141"/>
    </source>
</evidence>
<evidence type="ECO:0000256" key="6">
    <source>
        <dbReference type="ARBA" id="ARBA00022837"/>
    </source>
</evidence>
<keyword evidence="5 13" id="KW-0812">Transmembrane</keyword>
<feature type="region of interest" description="Disordered" evidence="12">
    <location>
        <begin position="1"/>
        <end position="35"/>
    </location>
</feature>
<dbReference type="GO" id="GO:0005891">
    <property type="term" value="C:voltage-gated calcium channel complex"/>
    <property type="evidence" value="ECO:0007669"/>
    <property type="project" value="TreeGrafter"/>
</dbReference>
<dbReference type="FunFam" id="1.20.120.350:FF:000015">
    <property type="entry name" value="Voltage-dependent N-type calcium channel subunit alpha"/>
    <property type="match status" value="1"/>
</dbReference>
<evidence type="ECO:0000313" key="15">
    <source>
        <dbReference type="Ensembl" id="ENSCLMP00005012641.1"/>
    </source>
</evidence>
<accession>A0A8C2Z1A9</accession>
<dbReference type="PANTHER" id="PTHR45628">
    <property type="entry name" value="VOLTAGE-DEPENDENT CALCIUM CHANNEL TYPE A SUBUNIT ALPHA-1"/>
    <property type="match status" value="1"/>
</dbReference>
<dbReference type="PANTHER" id="PTHR45628:SF5">
    <property type="entry name" value="VOLTAGE-DEPENDENT R-TYPE CALCIUM CHANNEL SUBUNIT ALPHA-1E"/>
    <property type="match status" value="1"/>
</dbReference>
<evidence type="ECO:0000256" key="10">
    <source>
        <dbReference type="ARBA" id="ARBA00023136"/>
    </source>
</evidence>
<evidence type="ECO:0000256" key="3">
    <source>
        <dbReference type="ARBA" id="ARBA00022568"/>
    </source>
</evidence>
<sequence length="335" mass="36773">MARFGDDVPGLLSPGDGGSERNRNRDGAAMSTGGISPAFKQTKAQRARTMALYNPIPVRENCFTVNRSLFIFGEDNVVRKYAKKVIEWPYPFLLHDYMILTTIIANCIVLALEQHLPGEDKTPMSKRLEKTEPYFIGMFCLEAGIKIIALGFVFHKGSYLRNGWNVMDFIVVLSGILAAAGAHMNISVDLRTLRAVRVLRPLKLVSGIPSLQIVLKSIMKAMVPLLQIGLLLFFAILMFAIIGLEFYSGKLHYTCTAQPGLLGLIKPNCQCSHCAFTAVINLHAAPVSLKLFGQLDNKGSAYLLSLNGHAPVLTGCSSQRFILSLLTPMHSSCTL</sequence>